<evidence type="ECO:0000313" key="10">
    <source>
        <dbReference type="Proteomes" id="UP000054266"/>
    </source>
</evidence>
<dbReference type="SUPFAM" id="SSF56047">
    <property type="entry name" value="Ribosomal protein S8"/>
    <property type="match status" value="1"/>
</dbReference>
<reference evidence="9 10" key="1">
    <citation type="submission" date="2015-01" db="EMBL/GenBank/DDBJ databases">
        <title>The Genome Sequence of Capronia semiimmersa CBS27337.</title>
        <authorList>
            <consortium name="The Broad Institute Genomics Platform"/>
            <person name="Cuomo C."/>
            <person name="de Hoog S."/>
            <person name="Gorbushina A."/>
            <person name="Stielow B."/>
            <person name="Teixiera M."/>
            <person name="Abouelleil A."/>
            <person name="Chapman S.B."/>
            <person name="Priest M."/>
            <person name="Young S.K."/>
            <person name="Wortman J."/>
            <person name="Nusbaum C."/>
            <person name="Birren B."/>
        </authorList>
    </citation>
    <scope>NUCLEOTIDE SEQUENCE [LARGE SCALE GENOMIC DNA]</scope>
    <source>
        <strain evidence="9 10">CBS 27337</strain>
    </source>
</reference>
<dbReference type="InterPro" id="IPR035987">
    <property type="entry name" value="Ribosomal_uS8_sf"/>
</dbReference>
<evidence type="ECO:0000256" key="2">
    <source>
        <dbReference type="ARBA" id="ARBA00006471"/>
    </source>
</evidence>
<feature type="region of interest" description="Disordered" evidence="8">
    <location>
        <begin position="32"/>
        <end position="66"/>
    </location>
</feature>
<dbReference type="GO" id="GO:0003735">
    <property type="term" value="F:structural constituent of ribosome"/>
    <property type="evidence" value="ECO:0007669"/>
    <property type="project" value="InterPro"/>
</dbReference>
<dbReference type="Pfam" id="PF00410">
    <property type="entry name" value="Ribosomal_S8"/>
    <property type="match status" value="1"/>
</dbReference>
<dbReference type="GO" id="GO:0005739">
    <property type="term" value="C:mitochondrion"/>
    <property type="evidence" value="ECO:0007669"/>
    <property type="project" value="UniProtKB-SubCell"/>
</dbReference>
<keyword evidence="5" id="KW-0687">Ribonucleoprotein</keyword>
<dbReference type="AlphaFoldDB" id="A0A0D2ECW5"/>
<dbReference type="FunFam" id="3.30.1370.30:FF:000006">
    <property type="entry name" value="40S ribosomal protein S8"/>
    <property type="match status" value="1"/>
</dbReference>
<keyword evidence="10" id="KW-1185">Reference proteome</keyword>
<dbReference type="Gene3D" id="3.30.1490.10">
    <property type="match status" value="1"/>
</dbReference>
<protein>
    <recommendedName>
        <fullName evidence="7">Small ribosomal subunit protein uS8m</fullName>
    </recommendedName>
</protein>
<keyword evidence="3" id="KW-0689">Ribosomal protein</keyword>
<proteinExistence type="inferred from homology"/>
<dbReference type="FunFam" id="3.30.1490.10:FF:000005">
    <property type="entry name" value="Mitochondrial 40S ribosomal protein S8"/>
    <property type="match status" value="1"/>
</dbReference>
<comment type="similarity">
    <text evidence="2">Belongs to the universal ribosomal protein uS8 family.</text>
</comment>
<evidence type="ECO:0000313" key="9">
    <source>
        <dbReference type="EMBL" id="KIW72107.1"/>
    </source>
</evidence>
<evidence type="ECO:0000256" key="8">
    <source>
        <dbReference type="SAM" id="MobiDB-lite"/>
    </source>
</evidence>
<gene>
    <name evidence="9" type="ORF">PV04_00327</name>
</gene>
<comment type="subcellular location">
    <subcellularLocation>
        <location evidence="1">Mitochondrion</location>
    </subcellularLocation>
</comment>
<dbReference type="Gene3D" id="3.30.1370.30">
    <property type="match status" value="1"/>
</dbReference>
<dbReference type="GO" id="GO:0005840">
    <property type="term" value="C:ribosome"/>
    <property type="evidence" value="ECO:0007669"/>
    <property type="project" value="UniProtKB-KW"/>
</dbReference>
<accession>A0A0D2ECW5</accession>
<evidence type="ECO:0000256" key="1">
    <source>
        <dbReference type="ARBA" id="ARBA00004173"/>
    </source>
</evidence>
<evidence type="ECO:0000256" key="6">
    <source>
        <dbReference type="ARBA" id="ARBA00037226"/>
    </source>
</evidence>
<evidence type="ECO:0000256" key="5">
    <source>
        <dbReference type="ARBA" id="ARBA00023274"/>
    </source>
</evidence>
<feature type="region of interest" description="Disordered" evidence="8">
    <location>
        <begin position="1"/>
        <end position="20"/>
    </location>
</feature>
<dbReference type="Proteomes" id="UP000054266">
    <property type="component" value="Unassembled WGS sequence"/>
</dbReference>
<name>A0A0D2ECW5_9EURO</name>
<evidence type="ECO:0000256" key="7">
    <source>
        <dbReference type="ARBA" id="ARBA00071383"/>
    </source>
</evidence>
<dbReference type="STRING" id="5601.A0A0D2ECW5"/>
<dbReference type="GO" id="GO:1990904">
    <property type="term" value="C:ribonucleoprotein complex"/>
    <property type="evidence" value="ECO:0007669"/>
    <property type="project" value="UniProtKB-KW"/>
</dbReference>
<dbReference type="HOGENOM" id="CLU_107213_0_0_1"/>
<sequence>MSQCSMLKHPPPAFSNQHLYSPSHLERRGTGLRNIKKNDAKPNPRHRQSKDIVTQPPYQDKDHTRHDSLADTYVCVSSSRGPSSPSSPPCSAMSLVHLANTCSHLQNASRARLGLTSIPDTKFHLKLMLALQNSGFLSTVVRGGPLPPPAHNLLSHPSSSNPEAPIEPVTRHNVASRRLWLGLKYWNSTPVIEKMELVSKPTRRIWMDVEGLRRLVLGKKSGYVQGLTRPGECLYVSTDVGILEARECVERKIGGQLICRIR</sequence>
<keyword evidence="4" id="KW-0496">Mitochondrion</keyword>
<dbReference type="EMBL" id="KN846956">
    <property type="protein sequence ID" value="KIW72107.1"/>
    <property type="molecule type" value="Genomic_DNA"/>
</dbReference>
<comment type="function">
    <text evidence="6">Component of the mitochondrial ribosome (mitoribosome), a dedicated translation machinery responsible for the synthesis of mitochondrial genome-encoded proteins, including at least some of the essential transmembrane subunits of the mitochondrial respiratory chain. The mitoribosomes are attached to the mitochondrial inner membrane and translation products are cotranslationally integrated into the membrane.</text>
</comment>
<evidence type="ECO:0000256" key="4">
    <source>
        <dbReference type="ARBA" id="ARBA00023128"/>
    </source>
</evidence>
<organism evidence="9 10">
    <name type="scientific">Phialophora macrospora</name>
    <dbReference type="NCBI Taxonomy" id="1851006"/>
    <lineage>
        <taxon>Eukaryota</taxon>
        <taxon>Fungi</taxon>
        <taxon>Dikarya</taxon>
        <taxon>Ascomycota</taxon>
        <taxon>Pezizomycotina</taxon>
        <taxon>Eurotiomycetes</taxon>
        <taxon>Chaetothyriomycetidae</taxon>
        <taxon>Chaetothyriales</taxon>
        <taxon>Herpotrichiellaceae</taxon>
        <taxon>Phialophora</taxon>
    </lineage>
</organism>
<dbReference type="InterPro" id="IPR000630">
    <property type="entry name" value="Ribosomal_uS8"/>
</dbReference>
<evidence type="ECO:0000256" key="3">
    <source>
        <dbReference type="ARBA" id="ARBA00022980"/>
    </source>
</evidence>
<dbReference type="GO" id="GO:0006412">
    <property type="term" value="P:translation"/>
    <property type="evidence" value="ECO:0007669"/>
    <property type="project" value="InterPro"/>
</dbReference>